<dbReference type="Proteomes" id="UP000078116">
    <property type="component" value="Unassembled WGS sequence"/>
</dbReference>
<keyword evidence="5" id="KW-0812">Transmembrane</keyword>
<organism evidence="13 16">
    <name type="scientific">Paraburkholderia ginsengiterrae</name>
    <dbReference type="NCBI Taxonomy" id="1462993"/>
    <lineage>
        <taxon>Bacteria</taxon>
        <taxon>Pseudomonadati</taxon>
        <taxon>Pseudomonadota</taxon>
        <taxon>Betaproteobacteria</taxon>
        <taxon>Burkholderiales</taxon>
        <taxon>Burkholderiaceae</taxon>
        <taxon>Paraburkholderia</taxon>
    </lineage>
</organism>
<proteinExistence type="predicted"/>
<evidence type="ECO:0000313" key="14">
    <source>
        <dbReference type="EMBL" id="OAJ56857.1"/>
    </source>
</evidence>
<dbReference type="PRINTS" id="PR00182">
    <property type="entry name" value="ECOLNEIPORIN"/>
</dbReference>
<dbReference type="GO" id="GO:0046930">
    <property type="term" value="C:pore complex"/>
    <property type="evidence" value="ECO:0007669"/>
    <property type="project" value="UniProtKB-KW"/>
</dbReference>
<dbReference type="InterPro" id="IPR023614">
    <property type="entry name" value="Porin_dom_sf"/>
</dbReference>
<evidence type="ECO:0000256" key="6">
    <source>
        <dbReference type="ARBA" id="ARBA00022729"/>
    </source>
</evidence>
<feature type="signal peptide" evidence="11">
    <location>
        <begin position="1"/>
        <end position="21"/>
    </location>
</feature>
<keyword evidence="6 11" id="KW-0732">Signal</keyword>
<feature type="domain" description="Porin" evidence="12">
    <location>
        <begin position="11"/>
        <end position="361"/>
    </location>
</feature>
<dbReference type="EMBL" id="LXKA01000332">
    <property type="protein sequence ID" value="OAJ56798.1"/>
    <property type="molecule type" value="Genomic_DNA"/>
</dbReference>
<dbReference type="GO" id="GO:0034220">
    <property type="term" value="P:monoatomic ion transmembrane transport"/>
    <property type="evidence" value="ECO:0007669"/>
    <property type="project" value="InterPro"/>
</dbReference>
<evidence type="ECO:0000313" key="16">
    <source>
        <dbReference type="Proteomes" id="UP000078116"/>
    </source>
</evidence>
<keyword evidence="15" id="KW-1185">Reference proteome</keyword>
<dbReference type="InterPro" id="IPR050298">
    <property type="entry name" value="Gram-neg_bact_OMP"/>
</dbReference>
<evidence type="ECO:0000313" key="13">
    <source>
        <dbReference type="EMBL" id="OAJ56798.1"/>
    </source>
</evidence>
<dbReference type="InterPro" id="IPR002299">
    <property type="entry name" value="Porin_Neis"/>
</dbReference>
<evidence type="ECO:0000256" key="10">
    <source>
        <dbReference type="ARBA" id="ARBA00023237"/>
    </source>
</evidence>
<dbReference type="EMBL" id="LXJZ01000183">
    <property type="protein sequence ID" value="OAJ56857.1"/>
    <property type="molecule type" value="Genomic_DNA"/>
</dbReference>
<feature type="chain" id="PRO_5008393543" evidence="11">
    <location>
        <begin position="22"/>
        <end position="394"/>
    </location>
</feature>
<keyword evidence="4" id="KW-1134">Transmembrane beta strand</keyword>
<evidence type="ECO:0000256" key="5">
    <source>
        <dbReference type="ARBA" id="ARBA00022692"/>
    </source>
</evidence>
<evidence type="ECO:0000313" key="15">
    <source>
        <dbReference type="Proteomes" id="UP000077961"/>
    </source>
</evidence>
<dbReference type="OrthoDB" id="8982743at2"/>
<keyword evidence="7" id="KW-0406">Ion transport</keyword>
<dbReference type="RefSeq" id="WP_064269407.1">
    <property type="nucleotide sequence ID" value="NZ_LXJZ01000183.1"/>
</dbReference>
<evidence type="ECO:0000256" key="3">
    <source>
        <dbReference type="ARBA" id="ARBA00022448"/>
    </source>
</evidence>
<evidence type="ECO:0000256" key="7">
    <source>
        <dbReference type="ARBA" id="ARBA00023065"/>
    </source>
</evidence>
<dbReference type="InterPro" id="IPR001702">
    <property type="entry name" value="Porin_Gram-ve"/>
</dbReference>
<keyword evidence="8" id="KW-0626">Porin</keyword>
<dbReference type="Proteomes" id="UP000077961">
    <property type="component" value="Unassembled WGS sequence"/>
</dbReference>
<comment type="subunit">
    <text evidence="2">Homotrimer.</text>
</comment>
<evidence type="ECO:0000256" key="8">
    <source>
        <dbReference type="ARBA" id="ARBA00023114"/>
    </source>
</evidence>
<keyword evidence="10" id="KW-0998">Cell outer membrane</keyword>
<evidence type="ECO:0000259" key="12">
    <source>
        <dbReference type="Pfam" id="PF13609"/>
    </source>
</evidence>
<keyword evidence="9" id="KW-0472">Membrane</keyword>
<dbReference type="SUPFAM" id="SSF56935">
    <property type="entry name" value="Porins"/>
    <property type="match status" value="1"/>
</dbReference>
<keyword evidence="3" id="KW-0813">Transport</keyword>
<reference evidence="15 16" key="1">
    <citation type="submission" date="2016-04" db="EMBL/GenBank/DDBJ databases">
        <title>Reclassification of Paraburkholderia panaciterrae (Farh et al. 2015) Dobritsa &amp; Samadpour 2016 as a later homotypic synonym of Paraburkholderia ginsengiterrae (Farh et al. 2015) Dobritsa &amp; Samadpour 2016.</title>
        <authorList>
            <person name="Dobritsa A.P."/>
            <person name="Kutumbaka K."/>
            <person name="Samadpour M."/>
        </authorList>
    </citation>
    <scope>NUCLEOTIDE SEQUENCE [LARGE SCALE GENOMIC DNA]</scope>
    <source>
        <strain evidence="13 16">DCY85</strain>
        <strain evidence="14 15">DCY85-1</strain>
    </source>
</reference>
<name>A0A1A9N509_9BURK</name>
<dbReference type="AlphaFoldDB" id="A0A1A9N509"/>
<comment type="caution">
    <text evidence="13">The sequence shown here is derived from an EMBL/GenBank/DDBJ whole genome shotgun (WGS) entry which is preliminary data.</text>
</comment>
<evidence type="ECO:0000256" key="1">
    <source>
        <dbReference type="ARBA" id="ARBA00004571"/>
    </source>
</evidence>
<dbReference type="CDD" id="cd00342">
    <property type="entry name" value="gram_neg_porins"/>
    <property type="match status" value="1"/>
</dbReference>
<evidence type="ECO:0000256" key="9">
    <source>
        <dbReference type="ARBA" id="ARBA00023136"/>
    </source>
</evidence>
<dbReference type="PANTHER" id="PTHR34501">
    <property type="entry name" value="PROTEIN YDDL-RELATED"/>
    <property type="match status" value="1"/>
</dbReference>
<accession>A0A1A9N509</accession>
<dbReference type="Pfam" id="PF13609">
    <property type="entry name" value="Porin_4"/>
    <property type="match status" value="1"/>
</dbReference>
<dbReference type="GO" id="GO:0009279">
    <property type="term" value="C:cell outer membrane"/>
    <property type="evidence" value="ECO:0007669"/>
    <property type="project" value="UniProtKB-SubCell"/>
</dbReference>
<evidence type="ECO:0000256" key="4">
    <source>
        <dbReference type="ARBA" id="ARBA00022452"/>
    </source>
</evidence>
<comment type="subcellular location">
    <subcellularLocation>
        <location evidence="1">Cell outer membrane</location>
        <topology evidence="1">Multi-pass membrane protein</topology>
    </subcellularLocation>
</comment>
<evidence type="ECO:0000256" key="11">
    <source>
        <dbReference type="SAM" id="SignalP"/>
    </source>
</evidence>
<dbReference type="STRING" id="1462993.A6V36_32805"/>
<dbReference type="InterPro" id="IPR033900">
    <property type="entry name" value="Gram_neg_porin_domain"/>
</dbReference>
<evidence type="ECO:0000256" key="2">
    <source>
        <dbReference type="ARBA" id="ARBA00011233"/>
    </source>
</evidence>
<dbReference type="PRINTS" id="PR00184">
    <property type="entry name" value="NEISSPPORIN"/>
</dbReference>
<protein>
    <submittedName>
        <fullName evidence="13">Porin</fullName>
    </submittedName>
</protein>
<gene>
    <name evidence="14" type="ORF">A6V36_32805</name>
    <name evidence="13" type="ORF">A6V37_30785</name>
</gene>
<dbReference type="Gene3D" id="2.40.160.10">
    <property type="entry name" value="Porin"/>
    <property type="match status" value="1"/>
</dbReference>
<dbReference type="GO" id="GO:0015288">
    <property type="term" value="F:porin activity"/>
    <property type="evidence" value="ECO:0007669"/>
    <property type="project" value="UniProtKB-KW"/>
</dbReference>
<sequence>MRKISVALAGCAALAASAANAQSSVTLYGLIDAGIAYTNNVQNGTPSHGSARVALASGNISGSRFGLRGSEDLGGGLHAVFVLENGFNVNNGALGQGGRMFGRQAYVGLSGDQYGVLTLGRQYDSMVDFVAPLSGTAGTFGDSGFAHVYDNDNLQHTVRFSNSVKFTSMDYAGFKFGGVYAFSNSTSFAVDRAYSAGAAYNNGPLHLAAAYLQINGSGAASTPAGTANQNVAADPSEFKSTAGGGNLTADVQRTVGAGIGYSFGPAAVNFVYSHSQYQNTSAFGLTASNGSVHFDNYELNVKYALTPALSLGLMDTFTDGHLNGVSKSNIGTDPKWNQVNAIARYSLSKRTELYAEAMYQHAIGNNNTAVMYNAGGNSATSNQVMGAVGMLTRF</sequence>
<dbReference type="PANTHER" id="PTHR34501:SF9">
    <property type="entry name" value="MAJOR OUTER MEMBRANE PROTEIN P.IA"/>
    <property type="match status" value="1"/>
</dbReference>